<sequence length="557" mass="58864">MNTANVMAISPKAGAAPKVQPTRTVSRNSTGSAKDSFGEVLGKAGEDAAGKTAKSAVQGSEQGNVEAKEADIKDDMPDGTEAALNKQQGKEQKAGKAAKDGKDAQGAKATEGSEASAGEQELGKLAAQAVVLNFSPEGQAALVMEEVPQQAEAAATVNLQSLLPQSAEDTQKNKNFLAMLSGQQVKTTGKETALENIQPELNQNPQAGSLEINQSAKPATLLEVQLSNHQIANQVANAENVANVADELTANQTEMPSLTVLNNDRERADAKGMAPFEQSEETMPSMPAGKVDDSVTLQQAAGQGKIPEVMVQPLKTEEGQPVNNPLAGVTITVEDEVPVVTQSMNAQQNQLDGEGRPTTQLPEEAVGDKAPVQQSANNEPISMFQQSLNESLTGAKGTADVNQPQNVQEDFGVPRQIVEQARLLRRGQDTQMVIKLHPDHLGELTLKVSVSAGGAINASFHSDNAQVRAIIENTLVQLKQELNNQGLKVDNVDVYAGLTDGQLPQGEGQQAWQQNQGHSGNSIRNIGNVEDYGEETENIAVSQQNTADVADGVDYRV</sequence>
<dbReference type="InterPro" id="IPR038610">
    <property type="entry name" value="FliK-like_C_sf"/>
</dbReference>
<evidence type="ECO:0000313" key="7">
    <source>
        <dbReference type="Proteomes" id="UP000183469"/>
    </source>
</evidence>
<name>A0A1H3Z0D0_SELRU</name>
<dbReference type="OrthoDB" id="1676929at2"/>
<dbReference type="PRINTS" id="PR01007">
    <property type="entry name" value="FLGHOOKFLIK"/>
</dbReference>
<dbReference type="AlphaFoldDB" id="A0A1H3Z0D0"/>
<dbReference type="Pfam" id="PF02120">
    <property type="entry name" value="Flg_hook"/>
    <property type="match status" value="1"/>
</dbReference>
<dbReference type="InterPro" id="IPR001635">
    <property type="entry name" value="Flag_hook_Flik"/>
</dbReference>
<dbReference type="CDD" id="cd17470">
    <property type="entry name" value="T3SS_Flik_C"/>
    <property type="match status" value="1"/>
</dbReference>
<proteinExistence type="inferred from homology"/>
<evidence type="ECO:0000256" key="3">
    <source>
        <dbReference type="ARBA" id="ARBA00022795"/>
    </source>
</evidence>
<dbReference type="RefSeq" id="WP_074672755.1">
    <property type="nucleotide sequence ID" value="NZ_FNQG01000009.1"/>
</dbReference>
<feature type="compositionally biased region" description="Basic and acidic residues" evidence="4">
    <location>
        <begin position="88"/>
        <end position="105"/>
    </location>
</feature>
<accession>A0A1H3Z0D0</accession>
<dbReference type="Proteomes" id="UP000183469">
    <property type="component" value="Unassembled WGS sequence"/>
</dbReference>
<keyword evidence="6" id="KW-0966">Cell projection</keyword>
<dbReference type="GO" id="GO:0009424">
    <property type="term" value="C:bacterial-type flagellum hook"/>
    <property type="evidence" value="ECO:0007669"/>
    <property type="project" value="InterPro"/>
</dbReference>
<keyword evidence="6" id="KW-0969">Cilium</keyword>
<evidence type="ECO:0000256" key="1">
    <source>
        <dbReference type="ARBA" id="ARBA00003944"/>
    </source>
</evidence>
<dbReference type="Gene3D" id="3.30.750.140">
    <property type="match status" value="1"/>
</dbReference>
<reference evidence="6 7" key="1">
    <citation type="submission" date="2016-10" db="EMBL/GenBank/DDBJ databases">
        <authorList>
            <person name="de Groot N.N."/>
        </authorList>
    </citation>
    <scope>NUCLEOTIDE SEQUENCE [LARGE SCALE GENOMIC DNA]</scope>
    <source>
        <strain evidence="6 7">DSM 2872</strain>
    </source>
</reference>
<evidence type="ECO:0000256" key="4">
    <source>
        <dbReference type="SAM" id="MobiDB-lite"/>
    </source>
</evidence>
<keyword evidence="6" id="KW-0282">Flagellum</keyword>
<feature type="compositionally biased region" description="Basic and acidic residues" evidence="4">
    <location>
        <begin position="66"/>
        <end position="76"/>
    </location>
</feature>
<evidence type="ECO:0000256" key="2">
    <source>
        <dbReference type="ARBA" id="ARBA00009149"/>
    </source>
</evidence>
<evidence type="ECO:0000259" key="5">
    <source>
        <dbReference type="Pfam" id="PF02120"/>
    </source>
</evidence>
<comment type="similarity">
    <text evidence="2">Belongs to the FliK family.</text>
</comment>
<evidence type="ECO:0000313" key="6">
    <source>
        <dbReference type="EMBL" id="SEA16878.1"/>
    </source>
</evidence>
<organism evidence="6 7">
    <name type="scientific">Selenomonas ruminantium</name>
    <dbReference type="NCBI Taxonomy" id="971"/>
    <lineage>
        <taxon>Bacteria</taxon>
        <taxon>Bacillati</taxon>
        <taxon>Bacillota</taxon>
        <taxon>Negativicutes</taxon>
        <taxon>Selenomonadales</taxon>
        <taxon>Selenomonadaceae</taxon>
        <taxon>Selenomonas</taxon>
    </lineage>
</organism>
<dbReference type="InterPro" id="IPR021136">
    <property type="entry name" value="Flagellar_hook_control-like_C"/>
</dbReference>
<dbReference type="EMBL" id="FNQG01000009">
    <property type="protein sequence ID" value="SEA16878.1"/>
    <property type="molecule type" value="Genomic_DNA"/>
</dbReference>
<feature type="region of interest" description="Disordered" evidence="4">
    <location>
        <begin position="1"/>
        <end position="120"/>
    </location>
</feature>
<protein>
    <submittedName>
        <fullName evidence="6">Flagellar hook-length control protein FliK</fullName>
    </submittedName>
</protein>
<keyword evidence="3" id="KW-1005">Bacterial flagellum biogenesis</keyword>
<dbReference type="GO" id="GO:0044780">
    <property type="term" value="P:bacterial-type flagellum assembly"/>
    <property type="evidence" value="ECO:0007669"/>
    <property type="project" value="InterPro"/>
</dbReference>
<feature type="domain" description="Flagellar hook-length control protein-like C-terminal" evidence="5">
    <location>
        <begin position="424"/>
        <end position="497"/>
    </location>
</feature>
<gene>
    <name evidence="6" type="ORF">SAMN05660648_02231</name>
</gene>
<feature type="compositionally biased region" description="Polar residues" evidence="4">
    <location>
        <begin position="21"/>
        <end position="33"/>
    </location>
</feature>
<comment type="function">
    <text evidence="1">Controls the length of the flagellar hook.</text>
</comment>